<dbReference type="AlphaFoldDB" id="A0A0N1H229"/>
<keyword evidence="3" id="KW-1185">Reference proteome</keyword>
<dbReference type="RefSeq" id="XP_017998569.1">
    <property type="nucleotide sequence ID" value="XM_018144227.1"/>
</dbReference>
<proteinExistence type="predicted"/>
<dbReference type="EMBL" id="LFJN01000018">
    <property type="protein sequence ID" value="KPI38606.1"/>
    <property type="molecule type" value="Genomic_DNA"/>
</dbReference>
<sequence length="132" mass="14218">MSLPCSSLIQQPNIRDQTSQIFTMKTPLLIALMGGSLWALAARLRNHHSGTAAITPDEPREVYSNGASDHTDTVKRAQSDINKIIIILTADEIEDEAGAGSVKLVSTYADDVLVALPWSNLYLEASAPSKPT</sequence>
<protein>
    <submittedName>
        <fullName evidence="2">Uncharacterized protein</fullName>
    </submittedName>
</protein>
<organism evidence="2 3">
    <name type="scientific">Cyphellophora attinorum</name>
    <dbReference type="NCBI Taxonomy" id="1664694"/>
    <lineage>
        <taxon>Eukaryota</taxon>
        <taxon>Fungi</taxon>
        <taxon>Dikarya</taxon>
        <taxon>Ascomycota</taxon>
        <taxon>Pezizomycotina</taxon>
        <taxon>Eurotiomycetes</taxon>
        <taxon>Chaetothyriomycetidae</taxon>
        <taxon>Chaetothyriales</taxon>
        <taxon>Cyphellophoraceae</taxon>
        <taxon>Cyphellophora</taxon>
    </lineage>
</organism>
<keyword evidence="1" id="KW-0472">Membrane</keyword>
<name>A0A0N1H229_9EURO</name>
<evidence type="ECO:0000256" key="1">
    <source>
        <dbReference type="SAM" id="Phobius"/>
    </source>
</evidence>
<accession>A0A0N1H229</accession>
<keyword evidence="1" id="KW-0812">Transmembrane</keyword>
<evidence type="ECO:0000313" key="3">
    <source>
        <dbReference type="Proteomes" id="UP000038010"/>
    </source>
</evidence>
<comment type="caution">
    <text evidence="2">The sequence shown here is derived from an EMBL/GenBank/DDBJ whole genome shotgun (WGS) entry which is preliminary data.</text>
</comment>
<feature type="transmembrane region" description="Helical" evidence="1">
    <location>
        <begin position="20"/>
        <end position="41"/>
    </location>
</feature>
<dbReference type="Proteomes" id="UP000038010">
    <property type="component" value="Unassembled WGS sequence"/>
</dbReference>
<dbReference type="GeneID" id="28736107"/>
<gene>
    <name evidence="2" type="ORF">AB675_4112</name>
</gene>
<reference evidence="2 3" key="1">
    <citation type="submission" date="2015-06" db="EMBL/GenBank/DDBJ databases">
        <title>Draft genome of the ant-associated black yeast Phialophora attae CBS 131958.</title>
        <authorList>
            <person name="Moreno L.F."/>
            <person name="Stielow B.J."/>
            <person name="de Hoog S."/>
            <person name="Vicente V.A."/>
            <person name="Weiss V.A."/>
            <person name="de Vries M."/>
            <person name="Cruz L.M."/>
            <person name="Souza E.M."/>
        </authorList>
    </citation>
    <scope>NUCLEOTIDE SEQUENCE [LARGE SCALE GENOMIC DNA]</scope>
    <source>
        <strain evidence="2 3">CBS 131958</strain>
    </source>
</reference>
<evidence type="ECO:0000313" key="2">
    <source>
        <dbReference type="EMBL" id="KPI38606.1"/>
    </source>
</evidence>
<dbReference type="VEuPathDB" id="FungiDB:AB675_4112"/>
<keyword evidence="1" id="KW-1133">Transmembrane helix</keyword>